<feature type="domain" description="RNA polymerase sigma factor 70 region 4 type 2" evidence="7">
    <location>
        <begin position="133"/>
        <end position="184"/>
    </location>
</feature>
<dbReference type="SUPFAM" id="SSF88946">
    <property type="entry name" value="Sigma2 domain of RNA polymerase sigma factors"/>
    <property type="match status" value="1"/>
</dbReference>
<evidence type="ECO:0000256" key="5">
    <source>
        <dbReference type="ARBA" id="ARBA00023163"/>
    </source>
</evidence>
<feature type="domain" description="RNA polymerase sigma-70 region 2" evidence="6">
    <location>
        <begin position="30"/>
        <end position="96"/>
    </location>
</feature>
<evidence type="ECO:0000256" key="3">
    <source>
        <dbReference type="ARBA" id="ARBA00023082"/>
    </source>
</evidence>
<dbReference type="InterPro" id="IPR036388">
    <property type="entry name" value="WH-like_DNA-bd_sf"/>
</dbReference>
<dbReference type="InterPro" id="IPR014284">
    <property type="entry name" value="RNA_pol_sigma-70_dom"/>
</dbReference>
<dbReference type="NCBIfam" id="TIGR02937">
    <property type="entry name" value="sigma70-ECF"/>
    <property type="match status" value="1"/>
</dbReference>
<evidence type="ECO:0000259" key="7">
    <source>
        <dbReference type="Pfam" id="PF08281"/>
    </source>
</evidence>
<dbReference type="CDD" id="cd06171">
    <property type="entry name" value="Sigma70_r4"/>
    <property type="match status" value="1"/>
</dbReference>
<dbReference type="Proteomes" id="UP001564626">
    <property type="component" value="Unassembled WGS sequence"/>
</dbReference>
<evidence type="ECO:0000313" key="8">
    <source>
        <dbReference type="EMBL" id="MEY8039598.1"/>
    </source>
</evidence>
<dbReference type="PANTHER" id="PTHR43133">
    <property type="entry name" value="RNA POLYMERASE ECF-TYPE SIGMA FACTO"/>
    <property type="match status" value="1"/>
</dbReference>
<evidence type="ECO:0000256" key="1">
    <source>
        <dbReference type="ARBA" id="ARBA00010641"/>
    </source>
</evidence>
<dbReference type="Gene3D" id="1.10.10.10">
    <property type="entry name" value="Winged helix-like DNA-binding domain superfamily/Winged helix DNA-binding domain"/>
    <property type="match status" value="1"/>
</dbReference>
<comment type="caution">
    <text evidence="8">The sequence shown here is derived from an EMBL/GenBank/DDBJ whole genome shotgun (WGS) entry which is preliminary data.</text>
</comment>
<keyword evidence="3" id="KW-0731">Sigma factor</keyword>
<reference evidence="8 9" key="1">
    <citation type="submission" date="2024-08" db="EMBL/GenBank/DDBJ databases">
        <title>Genome mining of Saccharopolyspora cebuensis PGLac3 from Nigerian medicinal plant.</title>
        <authorList>
            <person name="Ezeobiora C.E."/>
            <person name="Igbokwe N.H."/>
            <person name="Amin D.H."/>
            <person name="Mendie U.E."/>
        </authorList>
    </citation>
    <scope>NUCLEOTIDE SEQUENCE [LARGE SCALE GENOMIC DNA]</scope>
    <source>
        <strain evidence="8 9">PGLac3</strain>
    </source>
</reference>
<dbReference type="InterPro" id="IPR013324">
    <property type="entry name" value="RNA_pol_sigma_r3/r4-like"/>
</dbReference>
<dbReference type="InterPro" id="IPR013249">
    <property type="entry name" value="RNA_pol_sigma70_r4_t2"/>
</dbReference>
<keyword evidence="5" id="KW-0804">Transcription</keyword>
<dbReference type="InterPro" id="IPR039425">
    <property type="entry name" value="RNA_pol_sigma-70-like"/>
</dbReference>
<dbReference type="PANTHER" id="PTHR43133:SF8">
    <property type="entry name" value="RNA POLYMERASE SIGMA FACTOR HI_1459-RELATED"/>
    <property type="match status" value="1"/>
</dbReference>
<keyword evidence="4" id="KW-0238">DNA-binding</keyword>
<dbReference type="InterPro" id="IPR007627">
    <property type="entry name" value="RNA_pol_sigma70_r2"/>
</dbReference>
<organism evidence="8 9">
    <name type="scientific">Saccharopolyspora cebuensis</name>
    <dbReference type="NCBI Taxonomy" id="418759"/>
    <lineage>
        <taxon>Bacteria</taxon>
        <taxon>Bacillati</taxon>
        <taxon>Actinomycetota</taxon>
        <taxon>Actinomycetes</taxon>
        <taxon>Pseudonocardiales</taxon>
        <taxon>Pseudonocardiaceae</taxon>
        <taxon>Saccharopolyspora</taxon>
    </lineage>
</organism>
<dbReference type="Pfam" id="PF08281">
    <property type="entry name" value="Sigma70_r4_2"/>
    <property type="match status" value="1"/>
</dbReference>
<evidence type="ECO:0000256" key="4">
    <source>
        <dbReference type="ARBA" id="ARBA00023125"/>
    </source>
</evidence>
<keyword evidence="9" id="KW-1185">Reference proteome</keyword>
<dbReference type="RefSeq" id="WP_345359432.1">
    <property type="nucleotide sequence ID" value="NZ_BAABII010000004.1"/>
</dbReference>
<evidence type="ECO:0000313" key="9">
    <source>
        <dbReference type="Proteomes" id="UP001564626"/>
    </source>
</evidence>
<dbReference type="Pfam" id="PF04542">
    <property type="entry name" value="Sigma70_r2"/>
    <property type="match status" value="1"/>
</dbReference>
<comment type="similarity">
    <text evidence="1">Belongs to the sigma-70 factor family. ECF subfamily.</text>
</comment>
<proteinExistence type="inferred from homology"/>
<evidence type="ECO:0000259" key="6">
    <source>
        <dbReference type="Pfam" id="PF04542"/>
    </source>
</evidence>
<accession>A0ABV4CEZ2</accession>
<dbReference type="Gene3D" id="1.10.1740.10">
    <property type="match status" value="1"/>
</dbReference>
<dbReference type="EMBL" id="JBGEHV010000012">
    <property type="protein sequence ID" value="MEY8039598.1"/>
    <property type="molecule type" value="Genomic_DNA"/>
</dbReference>
<keyword evidence="2" id="KW-0805">Transcription regulation</keyword>
<gene>
    <name evidence="8" type="ORF">AB8O55_09335</name>
</gene>
<protein>
    <submittedName>
        <fullName evidence="8">RNA polymerase sigma factor</fullName>
    </submittedName>
</protein>
<sequence>MQPTDPEAGPPDAVLAAAIAGGDAVAFERLVTRYSGRVLAMALRMLDDRAEAEDVVQDVFLTVWHRVGELAEPGALRAWMFQIARRHCLIVLRRRRTRRTVPVDALPEHRAVVAGGAVPDPQRAAELGAGVGALGRALAGLPSGQRDVWLLAEVDGLSSGEIGRRVGAGEQAVRGRLSRARSQLADLMRAWR</sequence>
<name>A0ABV4CEZ2_9PSEU</name>
<dbReference type="SUPFAM" id="SSF88659">
    <property type="entry name" value="Sigma3 and sigma4 domains of RNA polymerase sigma factors"/>
    <property type="match status" value="1"/>
</dbReference>
<dbReference type="InterPro" id="IPR013325">
    <property type="entry name" value="RNA_pol_sigma_r2"/>
</dbReference>
<evidence type="ECO:0000256" key="2">
    <source>
        <dbReference type="ARBA" id="ARBA00023015"/>
    </source>
</evidence>